<accession>A0A5B6YSC3</accession>
<proteinExistence type="predicted"/>
<name>A0A5B6YSC3_DAVIN</name>
<feature type="region of interest" description="Disordered" evidence="1">
    <location>
        <begin position="1"/>
        <end position="72"/>
    </location>
</feature>
<dbReference type="PANTHER" id="PTHR33912:SF3">
    <property type="entry name" value="OS01G0939400 PROTEIN"/>
    <property type="match status" value="1"/>
</dbReference>
<organism evidence="2">
    <name type="scientific">Davidia involucrata</name>
    <name type="common">Dove tree</name>
    <dbReference type="NCBI Taxonomy" id="16924"/>
    <lineage>
        <taxon>Eukaryota</taxon>
        <taxon>Viridiplantae</taxon>
        <taxon>Streptophyta</taxon>
        <taxon>Embryophyta</taxon>
        <taxon>Tracheophyta</taxon>
        <taxon>Spermatophyta</taxon>
        <taxon>Magnoliopsida</taxon>
        <taxon>eudicotyledons</taxon>
        <taxon>Gunneridae</taxon>
        <taxon>Pentapetalae</taxon>
        <taxon>asterids</taxon>
        <taxon>Cornales</taxon>
        <taxon>Nyssaceae</taxon>
        <taxon>Davidia</taxon>
    </lineage>
</organism>
<protein>
    <submittedName>
        <fullName evidence="2">Uncharacterized protein</fullName>
    </submittedName>
</protein>
<sequence length="172" mass="18339">MSLVDYASSDEDEAGVREEEEESSEIPKDESDVAKDNPPAPPLRQSQRPGVFSYQQLGSSSHSSEPPAVKLPDASLLLNSPATTSHLVSGYDHSSRVAAAMAESASRKREAKGLTSTFPRSKVPRGTLPHSRSVPDTVGGVLVPPQLSGRSNVVTEDVGKLFVRKHAEPSSH</sequence>
<reference evidence="2" key="1">
    <citation type="submission" date="2019-08" db="EMBL/GenBank/DDBJ databases">
        <title>Reference gene set and small RNA set construction with multiple tissues from Davidia involucrata Baill.</title>
        <authorList>
            <person name="Yang H."/>
            <person name="Zhou C."/>
            <person name="Li G."/>
            <person name="Wang J."/>
            <person name="Gao P."/>
            <person name="Wang M."/>
            <person name="Wang R."/>
            <person name="Zhao Y."/>
        </authorList>
    </citation>
    <scope>NUCLEOTIDE SEQUENCE</scope>
    <source>
        <tissue evidence="2">Mixed with DoveR01_LX</tissue>
    </source>
</reference>
<gene>
    <name evidence="2" type="ORF">Din_004098</name>
</gene>
<dbReference type="InterPro" id="IPR040381">
    <property type="entry name" value="At4g14450-like"/>
</dbReference>
<feature type="compositionally biased region" description="Basic and acidic residues" evidence="1">
    <location>
        <begin position="25"/>
        <end position="35"/>
    </location>
</feature>
<feature type="compositionally biased region" description="Acidic residues" evidence="1">
    <location>
        <begin position="8"/>
        <end position="24"/>
    </location>
</feature>
<feature type="region of interest" description="Disordered" evidence="1">
    <location>
        <begin position="102"/>
        <end position="143"/>
    </location>
</feature>
<dbReference type="PANTHER" id="PTHR33912">
    <property type="entry name" value="OS01G0939400 PROTEIN"/>
    <property type="match status" value="1"/>
</dbReference>
<feature type="compositionally biased region" description="Polar residues" evidence="1">
    <location>
        <begin position="44"/>
        <end position="58"/>
    </location>
</feature>
<dbReference type="AlphaFoldDB" id="A0A5B6YSC3"/>
<evidence type="ECO:0000256" key="1">
    <source>
        <dbReference type="SAM" id="MobiDB-lite"/>
    </source>
</evidence>
<dbReference type="EMBL" id="GHES01004098">
    <property type="protein sequence ID" value="MPA34657.1"/>
    <property type="molecule type" value="Transcribed_RNA"/>
</dbReference>
<evidence type="ECO:0000313" key="2">
    <source>
        <dbReference type="EMBL" id="MPA34657.1"/>
    </source>
</evidence>